<dbReference type="InterPro" id="IPR002156">
    <property type="entry name" value="RNaseH_domain"/>
</dbReference>
<comment type="caution">
    <text evidence="2">The sequence shown here is derived from an EMBL/GenBank/DDBJ whole genome shotgun (WGS) entry which is preliminary data.</text>
</comment>
<proteinExistence type="predicted"/>
<dbReference type="EMBL" id="JASCZI010120840">
    <property type="protein sequence ID" value="MED6155465.1"/>
    <property type="molecule type" value="Genomic_DNA"/>
</dbReference>
<reference evidence="2 3" key="1">
    <citation type="journal article" date="2023" name="Plants (Basel)">
        <title>Bridging the Gap: Combining Genomics and Transcriptomics Approaches to Understand Stylosanthes scabra, an Orphan Legume from the Brazilian Caatinga.</title>
        <authorList>
            <person name="Ferreira-Neto J.R.C."/>
            <person name="da Silva M.D."/>
            <person name="Binneck E."/>
            <person name="de Melo N.F."/>
            <person name="da Silva R.H."/>
            <person name="de Melo A.L.T.M."/>
            <person name="Pandolfi V."/>
            <person name="Bustamante F.O."/>
            <person name="Brasileiro-Vidal A.C."/>
            <person name="Benko-Iseppon A.M."/>
        </authorList>
    </citation>
    <scope>NUCLEOTIDE SEQUENCE [LARGE SCALE GENOMIC DNA]</scope>
    <source>
        <tissue evidence="2">Leaves</tissue>
    </source>
</reference>
<gene>
    <name evidence="2" type="ORF">PIB30_005669</name>
</gene>
<organism evidence="2 3">
    <name type="scientific">Stylosanthes scabra</name>
    <dbReference type="NCBI Taxonomy" id="79078"/>
    <lineage>
        <taxon>Eukaryota</taxon>
        <taxon>Viridiplantae</taxon>
        <taxon>Streptophyta</taxon>
        <taxon>Embryophyta</taxon>
        <taxon>Tracheophyta</taxon>
        <taxon>Spermatophyta</taxon>
        <taxon>Magnoliopsida</taxon>
        <taxon>eudicotyledons</taxon>
        <taxon>Gunneridae</taxon>
        <taxon>Pentapetalae</taxon>
        <taxon>rosids</taxon>
        <taxon>fabids</taxon>
        <taxon>Fabales</taxon>
        <taxon>Fabaceae</taxon>
        <taxon>Papilionoideae</taxon>
        <taxon>50 kb inversion clade</taxon>
        <taxon>dalbergioids sensu lato</taxon>
        <taxon>Dalbergieae</taxon>
        <taxon>Pterocarpus clade</taxon>
        <taxon>Stylosanthes</taxon>
    </lineage>
</organism>
<accession>A0ABU6U4W1</accession>
<dbReference type="Pfam" id="PF13456">
    <property type="entry name" value="RVT_3"/>
    <property type="match status" value="1"/>
</dbReference>
<keyword evidence="3" id="KW-1185">Reference proteome</keyword>
<sequence length="141" mass="15799">MMMILSVGRTQLIKEQRGEPGSLEESTLHAIRDCPEAALIWNKLVKPSMLTGGTRSFLNKTIPDRRITLIQNEVVEVSLEPVKESAELREVVDGLSTAWGLGIIRLMIQTDSREVVENILEEDSNGESHNALIRTITDYKL</sequence>
<feature type="domain" description="RNase H type-1" evidence="1">
    <location>
        <begin position="83"/>
        <end position="137"/>
    </location>
</feature>
<evidence type="ECO:0000313" key="2">
    <source>
        <dbReference type="EMBL" id="MED6155465.1"/>
    </source>
</evidence>
<name>A0ABU6U4W1_9FABA</name>
<protein>
    <recommendedName>
        <fullName evidence="1">RNase H type-1 domain-containing protein</fullName>
    </recommendedName>
</protein>
<evidence type="ECO:0000313" key="3">
    <source>
        <dbReference type="Proteomes" id="UP001341840"/>
    </source>
</evidence>
<evidence type="ECO:0000259" key="1">
    <source>
        <dbReference type="Pfam" id="PF13456"/>
    </source>
</evidence>
<dbReference type="Proteomes" id="UP001341840">
    <property type="component" value="Unassembled WGS sequence"/>
</dbReference>